<proteinExistence type="predicted"/>
<reference evidence="1 2" key="1">
    <citation type="journal article" date="2010" name="PLoS ONE">
        <title>The glycobiome of the rumen bacterium Butyrivibrio proteoclasticus B316(T) highlights adaptation to a polysaccharide-rich environment.</title>
        <authorList>
            <person name="Kelly W.J."/>
            <person name="Leahy S.C."/>
            <person name="Altermann E."/>
            <person name="Yeoman C.J."/>
            <person name="Dunne J.C."/>
            <person name="Kong Z."/>
            <person name="Pacheco D.M."/>
            <person name="Li D."/>
            <person name="Noel S.J."/>
            <person name="Moon C.D."/>
            <person name="Cookson A.L."/>
            <person name="Attwood G.T."/>
        </authorList>
    </citation>
    <scope>NUCLEOTIDE SEQUENCE [LARGE SCALE GENOMIC DNA]</scope>
    <source>
        <strain evidence="2">ATCC 51982 / DSM 14932 / B316</strain>
    </source>
</reference>
<dbReference type="AlphaFoldDB" id="E0S319"/>
<organism evidence="1 2">
    <name type="scientific">Butyrivibrio proteoclasticus (strain ATCC 51982 / DSM 14932 / B316)</name>
    <name type="common">Clostridium proteoclasticum</name>
    <dbReference type="NCBI Taxonomy" id="515622"/>
    <lineage>
        <taxon>Bacteria</taxon>
        <taxon>Bacillati</taxon>
        <taxon>Bacillota</taxon>
        <taxon>Clostridia</taxon>
        <taxon>Lachnospirales</taxon>
        <taxon>Lachnospiraceae</taxon>
        <taxon>Butyrivibrio</taxon>
    </lineage>
</organism>
<dbReference type="eggNOG" id="ENOG5032GFP">
    <property type="taxonomic scope" value="Bacteria"/>
</dbReference>
<dbReference type="EMBL" id="CP001811">
    <property type="protein sequence ID" value="ADL35801.1"/>
    <property type="molecule type" value="Genomic_DNA"/>
</dbReference>
<dbReference type="Proteomes" id="UP000001299">
    <property type="component" value="Chromosome 2"/>
</dbReference>
<gene>
    <name evidence="1" type="ordered locus">bpr_III113</name>
</gene>
<dbReference type="RefSeq" id="WP_013282451.1">
    <property type="nucleotide sequence ID" value="NC_014388.1"/>
</dbReference>
<evidence type="ECO:0000313" key="2">
    <source>
        <dbReference type="Proteomes" id="UP000001299"/>
    </source>
</evidence>
<dbReference type="KEGG" id="bpb:bpr_III113"/>
<keyword evidence="2" id="KW-1185">Reference proteome</keyword>
<accession>E0S319</accession>
<evidence type="ECO:0000313" key="1">
    <source>
        <dbReference type="EMBL" id="ADL35801.1"/>
    </source>
</evidence>
<dbReference type="STRING" id="515622.bpr_III113"/>
<sequence length="51" mass="5449">MIPVKGKYSDALIMCVGDETDGNVDQYAIAQVQMICDTEAASGSNIRVMPV</sequence>
<name>E0S319_BUTPB</name>
<protein>
    <submittedName>
        <fullName evidence="1">Uncharacterized protein</fullName>
    </submittedName>
</protein>
<dbReference type="HOGENOM" id="CLU_3096676_0_0_9"/>